<dbReference type="RefSeq" id="YP_008004698.1">
    <property type="nucleotide sequence ID" value="NC_021249.1"/>
</dbReference>
<evidence type="ECO:0000313" key="1">
    <source>
        <dbReference type="EMBL" id="CCU55905.1"/>
    </source>
</evidence>
<name>A0ABM9QL31_9POXV</name>
<protein>
    <submittedName>
        <fullName evidence="2">Uncharacterized protein</fullName>
    </submittedName>
</protein>
<reference evidence="2" key="1">
    <citation type="journal article" date="2013" name="J. Virol.">
        <title>New Insights into the Evolution of Entomopoxvirinae from the Complete Genome Sequences of Four Entomopoxviruses Infecting Adoxophyes honmai, Choristoneura biennis, Choristoneura rosaceana, and Mythimna separata.</title>
        <authorList>
            <person name="Theze J."/>
            <person name="Takatsuka J."/>
            <person name="Li Z."/>
            <person name="Gallais J."/>
            <person name="Doucet D."/>
            <person name="Arif B."/>
            <person name="Nakai M."/>
            <person name="Herniou E.A."/>
        </authorList>
    </citation>
    <scope>NUCLEOTIDE SEQUENCE</scope>
</reference>
<gene>
    <name evidence="1" type="ORF">CHREV_003</name>
    <name evidence="2" type="ORF">CHREV_294</name>
</gene>
<dbReference type="EMBL" id="HF679133">
    <property type="protein sequence ID" value="CCU56196.1"/>
    <property type="molecule type" value="Genomic_DNA"/>
</dbReference>
<sequence>MHELKSKYMIDSYDSELVYLDGIYSNEIITNKLLYDENTDIYKIDENPLLHAKSKYLIGNVLYRINTENIDELIEIIIRYTYDKCTDLNFDYSVYNKITMVGGTICPTKETCFKYKNKIFILYGRYIFGYDKDHVIFKNITSKNKNIILSCYDEEKHGYNFKEYTSDHNFAFSIIDSETGIMDAFGLYR</sequence>
<proteinExistence type="predicted"/>
<dbReference type="EMBL" id="HF679133">
    <property type="protein sequence ID" value="CCU55905.1"/>
    <property type="molecule type" value="Genomic_DNA"/>
</dbReference>
<dbReference type="RefSeq" id="YP_008004407.1">
    <property type="nucleotide sequence ID" value="NC_021249.1"/>
</dbReference>
<organism evidence="2 3">
    <name type="scientific">Choristoneura rosaceana entomopoxvirus 'L'</name>
    <dbReference type="NCBI Taxonomy" id="1293539"/>
    <lineage>
        <taxon>Viruses</taxon>
        <taxon>Varidnaviria</taxon>
        <taxon>Bamfordvirae</taxon>
        <taxon>Nucleocytoviricota</taxon>
        <taxon>Pokkesviricetes</taxon>
        <taxon>Chitovirales</taxon>
        <taxon>Poxviridae</taxon>
        <taxon>Entomopoxvirinae</taxon>
        <taxon>Betaentomopoxvirus</taxon>
        <taxon>Betaentomopoxvirus crosaceana</taxon>
        <taxon>Choristoneura rosaceana entomopoxvirus</taxon>
    </lineage>
</organism>
<accession>A0ABM9QL31</accession>
<evidence type="ECO:0000313" key="2">
    <source>
        <dbReference type="EMBL" id="CCU56196.1"/>
    </source>
</evidence>
<keyword evidence="3" id="KW-1185">Reference proteome</keyword>
<evidence type="ECO:0000313" key="3">
    <source>
        <dbReference type="Proteomes" id="UP000792374"/>
    </source>
</evidence>
<dbReference type="GeneID" id="15613619"/>
<dbReference type="GeneID" id="15613328"/>
<dbReference type="Proteomes" id="UP000792374">
    <property type="component" value="Genome"/>
</dbReference>